<accession>I3ZTR3</accession>
<keyword evidence="1" id="KW-0472">Membrane</keyword>
<gene>
    <name evidence="2" type="ORF">CL1_0892</name>
</gene>
<sequence length="73" mass="7948">MGGKALASVSAFSFMLNLFFGESRLSLDLLVPLLVYWLYLMGTGKRPGPWVLVRDLGLIFLAGTAGWLLGVMV</sequence>
<dbReference type="EMBL" id="CP003651">
    <property type="protein sequence ID" value="AFL95097.1"/>
    <property type="molecule type" value="Genomic_DNA"/>
</dbReference>
<protein>
    <submittedName>
        <fullName evidence="2">Uncharacterized protein</fullName>
    </submittedName>
</protein>
<proteinExistence type="predicted"/>
<dbReference type="OrthoDB" id="101503at2157"/>
<keyword evidence="1" id="KW-0812">Transmembrane</keyword>
<evidence type="ECO:0000313" key="3">
    <source>
        <dbReference type="Proteomes" id="UP000006064"/>
    </source>
</evidence>
<organism evidence="2 3">
    <name type="scientific">Thermococcus cleftensis (strain DSM 27260 / KACC 17922 / CL1)</name>
    <dbReference type="NCBI Taxonomy" id="163003"/>
    <lineage>
        <taxon>Archaea</taxon>
        <taxon>Methanobacteriati</taxon>
        <taxon>Methanobacteriota</taxon>
        <taxon>Thermococci</taxon>
        <taxon>Thermococcales</taxon>
        <taxon>Thermococcaceae</taxon>
        <taxon>Thermococcus</taxon>
    </lineage>
</organism>
<dbReference type="RefSeq" id="WP_014788732.1">
    <property type="nucleotide sequence ID" value="NC_018015.1"/>
</dbReference>
<dbReference type="Proteomes" id="UP000006064">
    <property type="component" value="Chromosome"/>
</dbReference>
<evidence type="ECO:0000313" key="2">
    <source>
        <dbReference type="EMBL" id="AFL95097.1"/>
    </source>
</evidence>
<keyword evidence="1" id="KW-1133">Transmembrane helix</keyword>
<feature type="transmembrane region" description="Helical" evidence="1">
    <location>
        <begin position="12"/>
        <end position="39"/>
    </location>
</feature>
<keyword evidence="3" id="KW-1185">Reference proteome</keyword>
<dbReference type="STRING" id="163003.CL1_0892"/>
<feature type="transmembrane region" description="Helical" evidence="1">
    <location>
        <begin position="51"/>
        <end position="70"/>
    </location>
</feature>
<reference evidence="2 3" key="1">
    <citation type="journal article" date="2012" name="J. Bacteriol.">
        <title>Complete Genome Sequence of the Hyperthermophilic Archaeon Thermococcus sp. Strain CL1, Isolated from a Paralvinella sp. Polychaete Worm Collected from a Hydrothermal Vent.</title>
        <authorList>
            <person name="Jung J.H."/>
            <person name="Holden J.F."/>
            <person name="Seo D.H."/>
            <person name="Park K.H."/>
            <person name="Shin H."/>
            <person name="Ryu S."/>
            <person name="Lee J.H."/>
            <person name="Park C.S."/>
        </authorList>
    </citation>
    <scope>NUCLEOTIDE SEQUENCE [LARGE SCALE GENOMIC DNA]</scope>
    <source>
        <strain evidence="3">DSM 27260 / KACC 17922 / CL1</strain>
    </source>
</reference>
<name>I3ZTR3_THECF</name>
<dbReference type="KEGG" id="thm:CL1_0892"/>
<dbReference type="GeneID" id="13038591"/>
<dbReference type="AlphaFoldDB" id="I3ZTR3"/>
<dbReference type="HOGENOM" id="CLU_2695969_0_0_2"/>
<evidence type="ECO:0000256" key="1">
    <source>
        <dbReference type="SAM" id="Phobius"/>
    </source>
</evidence>